<dbReference type="AlphaFoldDB" id="A0AAE4BUY7"/>
<evidence type="ECO:0000313" key="3">
    <source>
        <dbReference type="EMBL" id="MDR6241540.1"/>
    </source>
</evidence>
<keyword evidence="1" id="KW-0732">Signal</keyword>
<feature type="domain" description="Endonuclease/exonuclease/phosphatase" evidence="2">
    <location>
        <begin position="29"/>
        <end position="342"/>
    </location>
</feature>
<name>A0AAE4BUY7_9BACT</name>
<dbReference type="Pfam" id="PF19580">
    <property type="entry name" value="Exo_endo_phos_3"/>
    <property type="match status" value="1"/>
</dbReference>
<comment type="caution">
    <text evidence="3">The sequence shown here is derived from an EMBL/GenBank/DDBJ whole genome shotgun (WGS) entry which is preliminary data.</text>
</comment>
<keyword evidence="4" id="KW-1185">Reference proteome</keyword>
<dbReference type="GO" id="GO:0004527">
    <property type="term" value="F:exonuclease activity"/>
    <property type="evidence" value="ECO:0007669"/>
    <property type="project" value="UniProtKB-KW"/>
</dbReference>
<gene>
    <name evidence="3" type="ORF">HNQ88_004627</name>
</gene>
<keyword evidence="3" id="KW-0378">Hydrolase</keyword>
<reference evidence="3" key="1">
    <citation type="submission" date="2023-07" db="EMBL/GenBank/DDBJ databases">
        <title>Genomic Encyclopedia of Type Strains, Phase IV (KMG-IV): sequencing the most valuable type-strain genomes for metagenomic binning, comparative biology and taxonomic classification.</title>
        <authorList>
            <person name="Goeker M."/>
        </authorList>
    </citation>
    <scope>NUCLEOTIDE SEQUENCE</scope>
    <source>
        <strain evidence="3">DSM 26174</strain>
    </source>
</reference>
<dbReference type="PANTHER" id="PTHR42834:SF1">
    <property type="entry name" value="ENDONUCLEASE_EXONUCLEASE_PHOSPHATASE FAMILY PROTEIN (AFU_ORTHOLOGUE AFUA_3G09210)"/>
    <property type="match status" value="1"/>
</dbReference>
<feature type="signal peptide" evidence="1">
    <location>
        <begin position="1"/>
        <end position="21"/>
    </location>
</feature>
<evidence type="ECO:0000313" key="4">
    <source>
        <dbReference type="Proteomes" id="UP001185092"/>
    </source>
</evidence>
<sequence length="348" mass="40331">MKKVFSFWFLFLLLTSVTGLSQQYKAGVIAFYNLENLFDTENDPNIRDDEYTPEGSKSWTQERYEKKLDNMAEVISRLGEDELGDRSGPSILGMAEIENRRVLEDLVANKKLESMNYGIVHYDSPDKRGIDVCMLYRKDVFEVTSSRAVPFTVEDKEDFKSRDILVVTGNYDGEKMDFIVCHWPSRYGGEKKSRPMRIAAAKLTKHLADSIQNANNSEAKIFIMGDFNDDPTNHSIKEYLNTSDDKKDLDNDELYNPYLTLYKKGIGTLAYRDKWNLFDQIILSQELLEDDGEYRFIKAKVYNKKWLMVQDGRYKGYPKRTHVGSNYQGGYSDHFPVYVIIGKKIDDD</sequence>
<protein>
    <submittedName>
        <fullName evidence="3">Exonuclease III</fullName>
    </submittedName>
</protein>
<accession>A0AAE4BUY7</accession>
<keyword evidence="3" id="KW-0269">Exonuclease</keyword>
<evidence type="ECO:0000259" key="2">
    <source>
        <dbReference type="Pfam" id="PF19580"/>
    </source>
</evidence>
<dbReference type="Proteomes" id="UP001185092">
    <property type="component" value="Unassembled WGS sequence"/>
</dbReference>
<dbReference type="InterPro" id="IPR036691">
    <property type="entry name" value="Endo/exonu/phosph_ase_sf"/>
</dbReference>
<dbReference type="SUPFAM" id="SSF56219">
    <property type="entry name" value="DNase I-like"/>
    <property type="match status" value="1"/>
</dbReference>
<proteinExistence type="predicted"/>
<evidence type="ECO:0000256" key="1">
    <source>
        <dbReference type="SAM" id="SignalP"/>
    </source>
</evidence>
<dbReference type="PANTHER" id="PTHR42834">
    <property type="entry name" value="ENDONUCLEASE/EXONUCLEASE/PHOSPHATASE FAMILY PROTEIN (AFU_ORTHOLOGUE AFUA_3G09210)"/>
    <property type="match status" value="1"/>
</dbReference>
<dbReference type="EMBL" id="JAVDQD010000009">
    <property type="protein sequence ID" value="MDR6241540.1"/>
    <property type="molecule type" value="Genomic_DNA"/>
</dbReference>
<dbReference type="InterPro" id="IPR005135">
    <property type="entry name" value="Endo/exonuclease/phosphatase"/>
</dbReference>
<keyword evidence="3" id="KW-0540">Nuclease</keyword>
<dbReference type="Gene3D" id="3.60.10.10">
    <property type="entry name" value="Endonuclease/exonuclease/phosphatase"/>
    <property type="match status" value="1"/>
</dbReference>
<feature type="chain" id="PRO_5042263234" evidence="1">
    <location>
        <begin position="22"/>
        <end position="348"/>
    </location>
</feature>
<organism evidence="3 4">
    <name type="scientific">Aureibacter tunicatorum</name>
    <dbReference type="NCBI Taxonomy" id="866807"/>
    <lineage>
        <taxon>Bacteria</taxon>
        <taxon>Pseudomonadati</taxon>
        <taxon>Bacteroidota</taxon>
        <taxon>Cytophagia</taxon>
        <taxon>Cytophagales</taxon>
        <taxon>Persicobacteraceae</taxon>
        <taxon>Aureibacter</taxon>
    </lineage>
</organism>
<dbReference type="RefSeq" id="WP_309942402.1">
    <property type="nucleotide sequence ID" value="NZ_AP025307.1"/>
</dbReference>